<keyword evidence="7" id="KW-0406">Ion transport</keyword>
<feature type="transmembrane region" description="Helical" evidence="9">
    <location>
        <begin position="221"/>
        <end position="243"/>
    </location>
</feature>
<dbReference type="eggNOG" id="COG1173">
    <property type="taxonomic scope" value="Bacteria"/>
</dbReference>
<protein>
    <submittedName>
        <fullName evidence="11">Glutathione transport system permease protein GsiD</fullName>
    </submittedName>
</protein>
<evidence type="ECO:0000256" key="1">
    <source>
        <dbReference type="ARBA" id="ARBA00004651"/>
    </source>
</evidence>
<dbReference type="Pfam" id="PF12911">
    <property type="entry name" value="OppC_N"/>
    <property type="match status" value="1"/>
</dbReference>
<evidence type="ECO:0000256" key="3">
    <source>
        <dbReference type="ARBA" id="ARBA00022475"/>
    </source>
</evidence>
<feature type="transmembrane region" description="Helical" evidence="9">
    <location>
        <begin position="139"/>
        <end position="158"/>
    </location>
</feature>
<evidence type="ECO:0000259" key="10">
    <source>
        <dbReference type="PROSITE" id="PS50928"/>
    </source>
</evidence>
<accession>A0A078M0L6</accession>
<evidence type="ECO:0000256" key="6">
    <source>
        <dbReference type="ARBA" id="ARBA00022989"/>
    </source>
</evidence>
<evidence type="ECO:0000256" key="4">
    <source>
        <dbReference type="ARBA" id="ARBA00022596"/>
    </source>
</evidence>
<dbReference type="OrthoDB" id="9797472at2"/>
<dbReference type="GO" id="GO:0005886">
    <property type="term" value="C:plasma membrane"/>
    <property type="evidence" value="ECO:0007669"/>
    <property type="project" value="UniProtKB-SubCell"/>
</dbReference>
<dbReference type="EMBL" id="CCSE01000001">
    <property type="protein sequence ID" value="CDZ98947.1"/>
    <property type="molecule type" value="Genomic_DNA"/>
</dbReference>
<evidence type="ECO:0000256" key="7">
    <source>
        <dbReference type="ARBA" id="ARBA00023112"/>
    </source>
</evidence>
<organism evidence="11 12">
    <name type="scientific">Jeotgalicoccus saudimassiliensis</name>
    <dbReference type="NCBI Taxonomy" id="1461582"/>
    <lineage>
        <taxon>Bacteria</taxon>
        <taxon>Bacillati</taxon>
        <taxon>Bacillota</taxon>
        <taxon>Bacilli</taxon>
        <taxon>Bacillales</taxon>
        <taxon>Staphylococcaceae</taxon>
        <taxon>Jeotgalicoccus</taxon>
    </lineage>
</organism>
<evidence type="ECO:0000313" key="12">
    <source>
        <dbReference type="Proteomes" id="UP000044136"/>
    </source>
</evidence>
<dbReference type="Proteomes" id="UP000044136">
    <property type="component" value="Unassembled WGS sequence"/>
</dbReference>
<comment type="similarity">
    <text evidence="9">Belongs to the binding-protein-dependent transport system permease family.</text>
</comment>
<dbReference type="InterPro" id="IPR050366">
    <property type="entry name" value="BP-dependent_transpt_permease"/>
</dbReference>
<evidence type="ECO:0000256" key="8">
    <source>
        <dbReference type="ARBA" id="ARBA00023136"/>
    </source>
</evidence>
<dbReference type="RefSeq" id="WP_035807356.1">
    <property type="nucleotide sequence ID" value="NZ_CCSE01000001.1"/>
</dbReference>
<comment type="subcellular location">
    <subcellularLocation>
        <location evidence="1 9">Cell membrane</location>
        <topology evidence="1 9">Multi-pass membrane protein</topology>
    </subcellularLocation>
</comment>
<sequence length="302" mass="32910">MSNIQPSQVPVRKPANRRLDNFKDFYKKLRKNKAALVGLYVLVFLFFVSIFGALDANYNILGVNSNATNLTDKLMGPSAQYWFGTDHLGRDIFYRILHGMYITLGVGFAATFMAALVGVPIGLLAGYYGGWLDTVIMRLMDVLLAFPGILLALAIVSVLGGSTFNVTVAIAIGALPQFARIVRGSTLTTRKLEYIDAIRALGARDGKIIFQHILPNIMSPIIVNTTLFIATAILSAAGLSFLGLGVQPPTPEWGAMLNDGRNYMYQAAHITFFPGMMIVIVVLAFNLFGDGLRDALDPKAKK</sequence>
<proteinExistence type="inferred from homology"/>
<reference evidence="11 12" key="1">
    <citation type="submission" date="2014-07" db="EMBL/GenBank/DDBJ databases">
        <authorList>
            <person name="Urmite Genomes Urmite Genomes"/>
        </authorList>
    </citation>
    <scope>NUCLEOTIDE SEQUENCE [LARGE SCALE GENOMIC DNA]</scope>
    <source>
        <strain evidence="11 12">13MG44_air</strain>
    </source>
</reference>
<name>A0A078M0L6_9STAP</name>
<feature type="transmembrane region" description="Helical" evidence="9">
    <location>
        <begin position="100"/>
        <end position="127"/>
    </location>
</feature>
<keyword evidence="6 9" id="KW-1133">Transmembrane helix</keyword>
<dbReference type="InterPro" id="IPR035906">
    <property type="entry name" value="MetI-like_sf"/>
</dbReference>
<dbReference type="PROSITE" id="PS50928">
    <property type="entry name" value="ABC_TM1"/>
    <property type="match status" value="1"/>
</dbReference>
<dbReference type="InterPro" id="IPR025966">
    <property type="entry name" value="OppC_N"/>
</dbReference>
<evidence type="ECO:0000256" key="5">
    <source>
        <dbReference type="ARBA" id="ARBA00022692"/>
    </source>
</evidence>
<keyword evidence="7" id="KW-0921">Nickel transport</keyword>
<dbReference type="Gene3D" id="1.10.3720.10">
    <property type="entry name" value="MetI-like"/>
    <property type="match status" value="1"/>
</dbReference>
<evidence type="ECO:0000256" key="2">
    <source>
        <dbReference type="ARBA" id="ARBA00022448"/>
    </source>
</evidence>
<dbReference type="InterPro" id="IPR000515">
    <property type="entry name" value="MetI-like"/>
</dbReference>
<keyword evidence="4" id="KW-0533">Nickel</keyword>
<dbReference type="GO" id="GO:0055085">
    <property type="term" value="P:transmembrane transport"/>
    <property type="evidence" value="ECO:0007669"/>
    <property type="project" value="InterPro"/>
</dbReference>
<gene>
    <name evidence="11" type="primary">gsiD</name>
    <name evidence="11" type="ORF">BN1048_00066</name>
</gene>
<keyword evidence="2 9" id="KW-0813">Transport</keyword>
<dbReference type="Pfam" id="PF00528">
    <property type="entry name" value="BPD_transp_1"/>
    <property type="match status" value="1"/>
</dbReference>
<evidence type="ECO:0000313" key="11">
    <source>
        <dbReference type="EMBL" id="CDZ98947.1"/>
    </source>
</evidence>
<dbReference type="GO" id="GO:0015675">
    <property type="term" value="P:nickel cation transport"/>
    <property type="evidence" value="ECO:0007669"/>
    <property type="project" value="UniProtKB-KW"/>
</dbReference>
<feature type="transmembrane region" description="Helical" evidence="9">
    <location>
        <begin position="34"/>
        <end position="54"/>
    </location>
</feature>
<dbReference type="CDD" id="cd06261">
    <property type="entry name" value="TM_PBP2"/>
    <property type="match status" value="1"/>
</dbReference>
<dbReference type="PANTHER" id="PTHR43386">
    <property type="entry name" value="OLIGOPEPTIDE TRANSPORT SYSTEM PERMEASE PROTEIN APPC"/>
    <property type="match status" value="1"/>
</dbReference>
<dbReference type="PANTHER" id="PTHR43386:SF1">
    <property type="entry name" value="D,D-DIPEPTIDE TRANSPORT SYSTEM PERMEASE PROTEIN DDPC-RELATED"/>
    <property type="match status" value="1"/>
</dbReference>
<feature type="transmembrane region" description="Helical" evidence="9">
    <location>
        <begin position="263"/>
        <end position="289"/>
    </location>
</feature>
<dbReference type="AlphaFoldDB" id="A0A078M0L6"/>
<evidence type="ECO:0000256" key="9">
    <source>
        <dbReference type="RuleBase" id="RU363032"/>
    </source>
</evidence>
<keyword evidence="5 9" id="KW-0812">Transmembrane</keyword>
<keyword evidence="3" id="KW-1003">Cell membrane</keyword>
<keyword evidence="12" id="KW-1185">Reference proteome</keyword>
<dbReference type="STRING" id="1461582.BN1048_00066"/>
<feature type="domain" description="ABC transmembrane type-1" evidence="10">
    <location>
        <begin position="100"/>
        <end position="289"/>
    </location>
</feature>
<dbReference type="HOGENOM" id="CLU_028518_1_1_9"/>
<keyword evidence="8 9" id="KW-0472">Membrane</keyword>
<dbReference type="SUPFAM" id="SSF161098">
    <property type="entry name" value="MetI-like"/>
    <property type="match status" value="1"/>
</dbReference>